<feature type="domain" description="CAAX prenyl protease 2/Lysostaphin resistance protein A-like" evidence="3">
    <location>
        <begin position="236"/>
        <end position="323"/>
    </location>
</feature>
<feature type="transmembrane region" description="Helical" evidence="2">
    <location>
        <begin position="148"/>
        <end position="170"/>
    </location>
</feature>
<keyword evidence="2" id="KW-1133">Transmembrane helix</keyword>
<feature type="transmembrane region" description="Helical" evidence="2">
    <location>
        <begin position="100"/>
        <end position="127"/>
    </location>
</feature>
<dbReference type="EMBL" id="SJPI01000001">
    <property type="protein sequence ID" value="TWT52610.1"/>
    <property type="molecule type" value="Genomic_DNA"/>
</dbReference>
<evidence type="ECO:0000313" key="5">
    <source>
        <dbReference type="Proteomes" id="UP000316598"/>
    </source>
</evidence>
<dbReference type="PANTHER" id="PTHR36435">
    <property type="entry name" value="SLR1288 PROTEIN"/>
    <property type="match status" value="1"/>
</dbReference>
<evidence type="ECO:0000256" key="2">
    <source>
        <dbReference type="SAM" id="Phobius"/>
    </source>
</evidence>
<keyword evidence="5" id="KW-1185">Reference proteome</keyword>
<feature type="compositionally biased region" description="Basic and acidic residues" evidence="1">
    <location>
        <begin position="1"/>
        <end position="21"/>
    </location>
</feature>
<dbReference type="PANTHER" id="PTHR36435:SF1">
    <property type="entry name" value="CAAX AMINO TERMINAL PROTEASE FAMILY PROTEIN"/>
    <property type="match status" value="1"/>
</dbReference>
<evidence type="ECO:0000259" key="3">
    <source>
        <dbReference type="Pfam" id="PF02517"/>
    </source>
</evidence>
<dbReference type="AlphaFoldDB" id="A0A5C5WQ90"/>
<dbReference type="GO" id="GO:0006508">
    <property type="term" value="P:proteolysis"/>
    <property type="evidence" value="ECO:0007669"/>
    <property type="project" value="UniProtKB-KW"/>
</dbReference>
<dbReference type="GO" id="GO:0080120">
    <property type="term" value="P:CAAX-box protein maturation"/>
    <property type="evidence" value="ECO:0007669"/>
    <property type="project" value="UniProtKB-ARBA"/>
</dbReference>
<dbReference type="Pfam" id="PF02517">
    <property type="entry name" value="Rce1-like"/>
    <property type="match status" value="1"/>
</dbReference>
<feature type="transmembrane region" description="Helical" evidence="2">
    <location>
        <begin position="310"/>
        <end position="331"/>
    </location>
</feature>
<accession>A0A5C5WQ90</accession>
<feature type="transmembrane region" description="Helical" evidence="2">
    <location>
        <begin position="190"/>
        <end position="214"/>
    </location>
</feature>
<feature type="transmembrane region" description="Helical" evidence="2">
    <location>
        <begin position="235"/>
        <end position="259"/>
    </location>
</feature>
<dbReference type="Proteomes" id="UP000316598">
    <property type="component" value="Unassembled WGS sequence"/>
</dbReference>
<organism evidence="4 5">
    <name type="scientific">Rubripirellula amarantea</name>
    <dbReference type="NCBI Taxonomy" id="2527999"/>
    <lineage>
        <taxon>Bacteria</taxon>
        <taxon>Pseudomonadati</taxon>
        <taxon>Planctomycetota</taxon>
        <taxon>Planctomycetia</taxon>
        <taxon>Pirellulales</taxon>
        <taxon>Pirellulaceae</taxon>
        <taxon>Rubripirellula</taxon>
    </lineage>
</organism>
<sequence length="392" mass="41724">MEFDEHGPTSPKNWRDQERDNPGINDPGMGDPGLGNPGMKGSLGDRSEQVPLPNPYAKPAQADWPQGQDGSSDAKSDVLGNPYLSGSSAFLSRRRLWTPFAMGVVALMVFFVSSLVMALAAVLVVHGTISMELLRDPEQLMSVSRSRLGLLIMVVLPQFALVTPAVIAAFLSPTPMLRRLSLVRGHWPLWAWLAAALATPLVGLASSLVVGLFMDESESLKEMSSIFRAHGASGFLIPLALMIGATPAICEEILFRGYIQTRLTAALHPVIGILIASFLFAVFHLDLVHVVAVFPMGVFLGFVSWRSGSLVPAMLGHFVNNVISVIAVVLAPEGETDVLGAPALMISLGIILAGIMGMAATMVAATMYGKPRDPEGPIELSTAPSSTVLNHV</sequence>
<evidence type="ECO:0000256" key="1">
    <source>
        <dbReference type="SAM" id="MobiDB-lite"/>
    </source>
</evidence>
<gene>
    <name evidence="4" type="ORF">Pla22_02340</name>
</gene>
<feature type="transmembrane region" description="Helical" evidence="2">
    <location>
        <begin position="343"/>
        <end position="365"/>
    </location>
</feature>
<evidence type="ECO:0000313" key="4">
    <source>
        <dbReference type="EMBL" id="TWT52610.1"/>
    </source>
</evidence>
<dbReference type="GO" id="GO:0004175">
    <property type="term" value="F:endopeptidase activity"/>
    <property type="evidence" value="ECO:0007669"/>
    <property type="project" value="UniProtKB-ARBA"/>
</dbReference>
<feature type="transmembrane region" description="Helical" evidence="2">
    <location>
        <begin position="271"/>
        <end position="303"/>
    </location>
</feature>
<comment type="caution">
    <text evidence="4">The sequence shown here is derived from an EMBL/GenBank/DDBJ whole genome shotgun (WGS) entry which is preliminary data.</text>
</comment>
<dbReference type="InterPro" id="IPR052710">
    <property type="entry name" value="CAAX_protease"/>
</dbReference>
<feature type="region of interest" description="Disordered" evidence="1">
    <location>
        <begin position="1"/>
        <end position="78"/>
    </location>
</feature>
<protein>
    <submittedName>
        <fullName evidence="4">CAAX amino terminal protease self-immunity</fullName>
    </submittedName>
</protein>
<keyword evidence="2" id="KW-0812">Transmembrane</keyword>
<proteinExistence type="predicted"/>
<dbReference type="InterPro" id="IPR003675">
    <property type="entry name" value="Rce1/LyrA-like_dom"/>
</dbReference>
<reference evidence="4 5" key="1">
    <citation type="submission" date="2019-02" db="EMBL/GenBank/DDBJ databases">
        <title>Deep-cultivation of Planctomycetes and their phenomic and genomic characterization uncovers novel biology.</title>
        <authorList>
            <person name="Wiegand S."/>
            <person name="Jogler M."/>
            <person name="Boedeker C."/>
            <person name="Pinto D."/>
            <person name="Vollmers J."/>
            <person name="Rivas-Marin E."/>
            <person name="Kohn T."/>
            <person name="Peeters S.H."/>
            <person name="Heuer A."/>
            <person name="Rast P."/>
            <person name="Oberbeckmann S."/>
            <person name="Bunk B."/>
            <person name="Jeske O."/>
            <person name="Meyerdierks A."/>
            <person name="Storesund J.E."/>
            <person name="Kallscheuer N."/>
            <person name="Luecker S."/>
            <person name="Lage O.M."/>
            <person name="Pohl T."/>
            <person name="Merkel B.J."/>
            <person name="Hornburger P."/>
            <person name="Mueller R.-W."/>
            <person name="Bruemmer F."/>
            <person name="Labrenz M."/>
            <person name="Spormann A.M."/>
            <person name="Op Den Camp H."/>
            <person name="Overmann J."/>
            <person name="Amann R."/>
            <person name="Jetten M.S.M."/>
            <person name="Mascher T."/>
            <person name="Medema M.H."/>
            <person name="Devos D.P."/>
            <person name="Kaster A.-K."/>
            <person name="Ovreas L."/>
            <person name="Rohde M."/>
            <person name="Galperin M.Y."/>
            <person name="Jogler C."/>
        </authorList>
    </citation>
    <scope>NUCLEOTIDE SEQUENCE [LARGE SCALE GENOMIC DNA]</scope>
    <source>
        <strain evidence="4 5">Pla22</strain>
    </source>
</reference>
<keyword evidence="4" id="KW-0645">Protease</keyword>
<keyword evidence="2" id="KW-0472">Membrane</keyword>
<keyword evidence="4" id="KW-0378">Hydrolase</keyword>
<name>A0A5C5WQ90_9BACT</name>